<keyword evidence="3" id="KW-1185">Reference proteome</keyword>
<dbReference type="PANTHER" id="PTHR35149">
    <property type="entry name" value="SLL5132 PROTEIN"/>
    <property type="match status" value="1"/>
</dbReference>
<dbReference type="RefSeq" id="WP_035637619.1">
    <property type="nucleotide sequence ID" value="NZ_CP017479.1"/>
</dbReference>
<dbReference type="Proteomes" id="UP000175968">
    <property type="component" value="Chromosome"/>
</dbReference>
<name>A0AAC9N718_9FLAO</name>
<dbReference type="InterPro" id="IPR004919">
    <property type="entry name" value="GmrSD_N"/>
</dbReference>
<dbReference type="PANTHER" id="PTHR35149:SF1">
    <property type="entry name" value="DUF5655 DOMAIN-CONTAINING PROTEIN"/>
    <property type="match status" value="1"/>
</dbReference>
<evidence type="ECO:0000313" key="2">
    <source>
        <dbReference type="EMBL" id="AOW11007.1"/>
    </source>
</evidence>
<dbReference type="Pfam" id="PF03235">
    <property type="entry name" value="GmrSD_N"/>
    <property type="match status" value="1"/>
</dbReference>
<feature type="domain" description="GmrSD restriction endonucleases N-terminal" evidence="1">
    <location>
        <begin position="11"/>
        <end position="226"/>
    </location>
</feature>
<dbReference type="KEGG" id="fgl:EM308_16785"/>
<sequence length="227" mass="26951">MDNSIGLFSISELLGKNFFIPSYQRGYRWSEVQIKDLLNDIYSFAIKPNKAEKEFYCLQPIVIKKCTDETKVNNELKSDFDDNQWYEVIDGQQRLTTIRILLSYLVNELYPGKTLYEKHRKHLYKVEYETRKGCADFIDDFTESDDTIDFYFISEARKIIHEWFETSAHIKDPQKAKEKIRNTLIYSKEDQDQEGVVQIIWYEIYDEGKSSSIDTFIRINLGKIPLM</sequence>
<evidence type="ECO:0000313" key="3">
    <source>
        <dbReference type="Proteomes" id="UP000175968"/>
    </source>
</evidence>
<accession>A0AAC9N718</accession>
<protein>
    <recommendedName>
        <fullName evidence="1">GmrSD restriction endonucleases N-terminal domain-containing protein</fullName>
    </recommendedName>
</protein>
<reference evidence="2 3" key="1">
    <citation type="submission" date="2016-10" db="EMBL/GenBank/DDBJ databases">
        <title>Flavobacterium gilvum sp. nov., isolated from stream water.</title>
        <authorList>
            <person name="Shin S.-K."/>
            <person name="Cho Y.-J."/>
            <person name="Yi H."/>
        </authorList>
    </citation>
    <scope>NUCLEOTIDE SEQUENCE [LARGE SCALE GENOMIC DNA]</scope>
    <source>
        <strain evidence="2 3">EM1308</strain>
    </source>
</reference>
<proteinExistence type="predicted"/>
<dbReference type="AlphaFoldDB" id="A0AAC9N718"/>
<gene>
    <name evidence="2" type="ORF">EM308_16785</name>
</gene>
<dbReference type="EMBL" id="CP017479">
    <property type="protein sequence ID" value="AOW11007.1"/>
    <property type="molecule type" value="Genomic_DNA"/>
</dbReference>
<evidence type="ECO:0000259" key="1">
    <source>
        <dbReference type="Pfam" id="PF03235"/>
    </source>
</evidence>
<organism evidence="2 3">
    <name type="scientific">Flavobacterium gilvum</name>
    <dbReference type="NCBI Taxonomy" id="1492737"/>
    <lineage>
        <taxon>Bacteria</taxon>
        <taxon>Pseudomonadati</taxon>
        <taxon>Bacteroidota</taxon>
        <taxon>Flavobacteriia</taxon>
        <taxon>Flavobacteriales</taxon>
        <taxon>Flavobacteriaceae</taxon>
        <taxon>Flavobacterium</taxon>
    </lineage>
</organism>